<dbReference type="SUPFAM" id="SSF53062">
    <property type="entry name" value="PTS system fructose IIA component-like"/>
    <property type="match status" value="1"/>
</dbReference>
<dbReference type="RefSeq" id="WP_089746780.1">
    <property type="nucleotide sequence ID" value="NZ_FOGF01000021.1"/>
</dbReference>
<evidence type="ECO:0000256" key="7">
    <source>
        <dbReference type="ARBA" id="ARBA00022777"/>
    </source>
</evidence>
<dbReference type="PROSITE" id="PS51096">
    <property type="entry name" value="PTS_EIIA_TYPE_4"/>
    <property type="match status" value="1"/>
</dbReference>
<evidence type="ECO:0000259" key="8">
    <source>
        <dbReference type="PROSITE" id="PS51096"/>
    </source>
</evidence>
<dbReference type="Pfam" id="PF03610">
    <property type="entry name" value="EIIA-man"/>
    <property type="match status" value="1"/>
</dbReference>
<evidence type="ECO:0000256" key="1">
    <source>
        <dbReference type="ARBA" id="ARBA00004496"/>
    </source>
</evidence>
<keyword evidence="3" id="KW-0963">Cytoplasm</keyword>
<evidence type="ECO:0000256" key="4">
    <source>
        <dbReference type="ARBA" id="ARBA00022597"/>
    </source>
</evidence>
<dbReference type="InterPro" id="IPR033887">
    <property type="entry name" value="PTS_IIA_man"/>
</dbReference>
<keyword evidence="5" id="KW-0808">Transferase</keyword>
<dbReference type="AlphaFoldDB" id="A0A1H9LTL6"/>
<accession>A0A1H9LTL6</accession>
<dbReference type="STRING" id="137733.SAMN05421767_12135"/>
<feature type="domain" description="PTS EIIA type-4" evidence="8">
    <location>
        <begin position="1"/>
        <end position="126"/>
    </location>
</feature>
<name>A0A1H9LTL6_9LACT</name>
<organism evidence="9 10">
    <name type="scientific">Granulicatella balaenopterae</name>
    <dbReference type="NCBI Taxonomy" id="137733"/>
    <lineage>
        <taxon>Bacteria</taxon>
        <taxon>Bacillati</taxon>
        <taxon>Bacillota</taxon>
        <taxon>Bacilli</taxon>
        <taxon>Lactobacillales</taxon>
        <taxon>Carnobacteriaceae</taxon>
        <taxon>Granulicatella</taxon>
    </lineage>
</organism>
<dbReference type="GO" id="GO:0016301">
    <property type="term" value="F:kinase activity"/>
    <property type="evidence" value="ECO:0007669"/>
    <property type="project" value="UniProtKB-KW"/>
</dbReference>
<evidence type="ECO:0000313" key="9">
    <source>
        <dbReference type="EMBL" id="SER14766.1"/>
    </source>
</evidence>
<dbReference type="EMBL" id="FOGF01000021">
    <property type="protein sequence ID" value="SER14766.1"/>
    <property type="molecule type" value="Genomic_DNA"/>
</dbReference>
<protein>
    <submittedName>
        <fullName evidence="9">PTS system, N-acetylgalactosamine-specific IIA component</fullName>
    </submittedName>
</protein>
<evidence type="ECO:0000256" key="3">
    <source>
        <dbReference type="ARBA" id="ARBA00022490"/>
    </source>
</evidence>
<evidence type="ECO:0000313" key="10">
    <source>
        <dbReference type="Proteomes" id="UP000198556"/>
    </source>
</evidence>
<dbReference type="InterPro" id="IPR051471">
    <property type="entry name" value="Bacterial_PTS_sugar_comp"/>
</dbReference>
<keyword evidence="7" id="KW-0418">Kinase</keyword>
<comment type="subcellular location">
    <subcellularLocation>
        <location evidence="1">Cytoplasm</location>
    </subcellularLocation>
</comment>
<reference evidence="9 10" key="1">
    <citation type="submission" date="2016-10" db="EMBL/GenBank/DDBJ databases">
        <authorList>
            <person name="de Groot N.N."/>
        </authorList>
    </citation>
    <scope>NUCLEOTIDE SEQUENCE [LARGE SCALE GENOMIC DNA]</scope>
    <source>
        <strain evidence="9 10">DSM 15827</strain>
    </source>
</reference>
<keyword evidence="6" id="KW-0598">Phosphotransferase system</keyword>
<evidence type="ECO:0000256" key="2">
    <source>
        <dbReference type="ARBA" id="ARBA00022448"/>
    </source>
</evidence>
<dbReference type="GO" id="GO:0005737">
    <property type="term" value="C:cytoplasm"/>
    <property type="evidence" value="ECO:0007669"/>
    <property type="project" value="UniProtKB-SubCell"/>
</dbReference>
<gene>
    <name evidence="9" type="ORF">SAMN05421767_12135</name>
</gene>
<dbReference type="PANTHER" id="PTHR33799:SF1">
    <property type="entry name" value="PTS SYSTEM MANNOSE-SPECIFIC EIIAB COMPONENT-RELATED"/>
    <property type="match status" value="1"/>
</dbReference>
<keyword evidence="10" id="KW-1185">Reference proteome</keyword>
<keyword evidence="2" id="KW-0813">Transport</keyword>
<dbReference type="CDD" id="cd00006">
    <property type="entry name" value="PTS_IIA_man"/>
    <property type="match status" value="1"/>
</dbReference>
<dbReference type="Gene3D" id="3.40.50.510">
    <property type="entry name" value="Phosphotransferase system, mannose-type IIA component"/>
    <property type="match status" value="1"/>
</dbReference>
<sequence length="148" mass="15824">MIGMILTGHGEFAPGLAHALQMIAGEQTAFKVVAFKEDAPIEDLEKNMQTAINELLAEVEQVVIFSDLLGGSPFKAAMMASNELENVEVICGTNLPMLIESAMMRQFMPSASELANQAITTGQAGVQVVQFPNPANNDPSDNEDEDGI</sequence>
<evidence type="ECO:0000256" key="6">
    <source>
        <dbReference type="ARBA" id="ARBA00022683"/>
    </source>
</evidence>
<dbReference type="Proteomes" id="UP000198556">
    <property type="component" value="Unassembled WGS sequence"/>
</dbReference>
<dbReference type="GO" id="GO:0016020">
    <property type="term" value="C:membrane"/>
    <property type="evidence" value="ECO:0007669"/>
    <property type="project" value="InterPro"/>
</dbReference>
<dbReference type="InterPro" id="IPR036662">
    <property type="entry name" value="PTS_EIIA_man-typ_sf"/>
</dbReference>
<dbReference type="PANTHER" id="PTHR33799">
    <property type="entry name" value="PTS PERMEASE-RELATED-RELATED"/>
    <property type="match status" value="1"/>
</dbReference>
<evidence type="ECO:0000256" key="5">
    <source>
        <dbReference type="ARBA" id="ARBA00022679"/>
    </source>
</evidence>
<proteinExistence type="predicted"/>
<keyword evidence="4" id="KW-0762">Sugar transport</keyword>
<dbReference type="GO" id="GO:0009401">
    <property type="term" value="P:phosphoenolpyruvate-dependent sugar phosphotransferase system"/>
    <property type="evidence" value="ECO:0007669"/>
    <property type="project" value="UniProtKB-KW"/>
</dbReference>
<dbReference type="InterPro" id="IPR004701">
    <property type="entry name" value="PTS_EIIA_man-typ"/>
</dbReference>
<dbReference type="OrthoDB" id="6623712at2"/>
<dbReference type="NCBIfam" id="NF040761">
    <property type="entry name" value="AgaF"/>
    <property type="match status" value="1"/>
</dbReference>